<accession>A0ABD5SQH0</accession>
<organism evidence="3 4">
    <name type="scientific">Natrinema soli</name>
    <dbReference type="NCBI Taxonomy" id="1930624"/>
    <lineage>
        <taxon>Archaea</taxon>
        <taxon>Methanobacteriati</taxon>
        <taxon>Methanobacteriota</taxon>
        <taxon>Stenosarchaea group</taxon>
        <taxon>Halobacteria</taxon>
        <taxon>Halobacteriales</taxon>
        <taxon>Natrialbaceae</taxon>
        <taxon>Natrinema</taxon>
    </lineage>
</organism>
<feature type="transmembrane region" description="Helical" evidence="2">
    <location>
        <begin position="78"/>
        <end position="110"/>
    </location>
</feature>
<protein>
    <submittedName>
        <fullName evidence="3">Uncharacterized protein</fullName>
    </submittedName>
</protein>
<proteinExistence type="predicted"/>
<sequence length="170" mass="16809">MSEPDGTGTDAGDTHTAGSNTSNGTNTSSGSNSSSASPVSTDSDVPSGELEDDGGSPSAIDRTGIALERVRTDRRPHVAAVVVAVGLGLALSWLHWMGLVLGGALVALVASTPWRGVAGAVGFGVLVLVVFAVSLGSSTGAVLEMTPIVYVTVASGIGLPLLGSLLRGIV</sequence>
<name>A0ABD5SQH0_9EURY</name>
<evidence type="ECO:0000256" key="2">
    <source>
        <dbReference type="SAM" id="Phobius"/>
    </source>
</evidence>
<evidence type="ECO:0000313" key="4">
    <source>
        <dbReference type="Proteomes" id="UP001596383"/>
    </source>
</evidence>
<feature type="transmembrane region" description="Helical" evidence="2">
    <location>
        <begin position="116"/>
        <end position="136"/>
    </location>
</feature>
<keyword evidence="2" id="KW-0812">Transmembrane</keyword>
<feature type="region of interest" description="Disordered" evidence="1">
    <location>
        <begin position="1"/>
        <end position="61"/>
    </location>
</feature>
<keyword evidence="2" id="KW-0472">Membrane</keyword>
<keyword evidence="2" id="KW-1133">Transmembrane helix</keyword>
<dbReference type="EMBL" id="JBHSWV010000355">
    <property type="protein sequence ID" value="MFC6767282.1"/>
    <property type="molecule type" value="Genomic_DNA"/>
</dbReference>
<dbReference type="AlphaFoldDB" id="A0ABD5SQH0"/>
<keyword evidence="4" id="KW-1185">Reference proteome</keyword>
<evidence type="ECO:0000313" key="3">
    <source>
        <dbReference type="EMBL" id="MFC6767282.1"/>
    </source>
</evidence>
<comment type="caution">
    <text evidence="3">The sequence shown here is derived from an EMBL/GenBank/DDBJ whole genome shotgun (WGS) entry which is preliminary data.</text>
</comment>
<evidence type="ECO:0000256" key="1">
    <source>
        <dbReference type="SAM" id="MobiDB-lite"/>
    </source>
</evidence>
<feature type="compositionally biased region" description="Low complexity" evidence="1">
    <location>
        <begin position="1"/>
        <end position="48"/>
    </location>
</feature>
<dbReference type="Proteomes" id="UP001596383">
    <property type="component" value="Unassembled WGS sequence"/>
</dbReference>
<reference evidence="3 4" key="1">
    <citation type="journal article" date="2019" name="Int. J. Syst. Evol. Microbiol.">
        <title>The Global Catalogue of Microorganisms (GCM) 10K type strain sequencing project: providing services to taxonomists for standard genome sequencing and annotation.</title>
        <authorList>
            <consortium name="The Broad Institute Genomics Platform"/>
            <consortium name="The Broad Institute Genome Sequencing Center for Infectious Disease"/>
            <person name="Wu L."/>
            <person name="Ma J."/>
        </authorList>
    </citation>
    <scope>NUCLEOTIDE SEQUENCE [LARGE SCALE GENOMIC DNA]</scope>
    <source>
        <strain evidence="3 4">LMG 29247</strain>
    </source>
</reference>
<dbReference type="RefSeq" id="WP_273740187.1">
    <property type="nucleotide sequence ID" value="NZ_JAQIVI010000355.1"/>
</dbReference>
<feature type="transmembrane region" description="Helical" evidence="2">
    <location>
        <begin position="148"/>
        <end position="169"/>
    </location>
</feature>
<gene>
    <name evidence="3" type="ORF">ACFQE6_20520</name>
</gene>